<dbReference type="AlphaFoldDB" id="A0A0F9JPF6"/>
<comment type="caution">
    <text evidence="1">The sequence shown here is derived from an EMBL/GenBank/DDBJ whole genome shotgun (WGS) entry which is preliminary data.</text>
</comment>
<dbReference type="EMBL" id="LAZR01009608">
    <property type="protein sequence ID" value="KKM71598.1"/>
    <property type="molecule type" value="Genomic_DNA"/>
</dbReference>
<evidence type="ECO:0000313" key="1">
    <source>
        <dbReference type="EMBL" id="KKM71598.1"/>
    </source>
</evidence>
<gene>
    <name evidence="1" type="ORF">LCGC14_1429040</name>
</gene>
<accession>A0A0F9JPF6</accession>
<protein>
    <submittedName>
        <fullName evidence="1">Uncharacterized protein</fullName>
    </submittedName>
</protein>
<reference evidence="1" key="1">
    <citation type="journal article" date="2015" name="Nature">
        <title>Complex archaea that bridge the gap between prokaryotes and eukaryotes.</title>
        <authorList>
            <person name="Spang A."/>
            <person name="Saw J.H."/>
            <person name="Jorgensen S.L."/>
            <person name="Zaremba-Niedzwiedzka K."/>
            <person name="Martijn J."/>
            <person name="Lind A.E."/>
            <person name="van Eijk R."/>
            <person name="Schleper C."/>
            <person name="Guy L."/>
            <person name="Ettema T.J."/>
        </authorList>
    </citation>
    <scope>NUCLEOTIDE SEQUENCE</scope>
</reference>
<proteinExistence type="predicted"/>
<organism evidence="1">
    <name type="scientific">marine sediment metagenome</name>
    <dbReference type="NCBI Taxonomy" id="412755"/>
    <lineage>
        <taxon>unclassified sequences</taxon>
        <taxon>metagenomes</taxon>
        <taxon>ecological metagenomes</taxon>
    </lineage>
</organism>
<sequence>MSSNNGMWLMFFEGKYHVWYCQCADNEPKRPDVLNNWYAKFDNKLNAESYAHDLIKEFSESGVMIEYGIMEVGSFRKVEIPKML</sequence>
<name>A0A0F9JPF6_9ZZZZ</name>